<feature type="region of interest" description="Disordered" evidence="1">
    <location>
        <begin position="733"/>
        <end position="755"/>
    </location>
</feature>
<feature type="compositionally biased region" description="Polar residues" evidence="1">
    <location>
        <begin position="594"/>
        <end position="610"/>
    </location>
</feature>
<comment type="caution">
    <text evidence="3">The sequence shown here is derived from an EMBL/GenBank/DDBJ whole genome shotgun (WGS) entry which is preliminary data.</text>
</comment>
<organism evidence="3 4">
    <name type="scientific">Theileria equi strain WA</name>
    <dbReference type="NCBI Taxonomy" id="1537102"/>
    <lineage>
        <taxon>Eukaryota</taxon>
        <taxon>Sar</taxon>
        <taxon>Alveolata</taxon>
        <taxon>Apicomplexa</taxon>
        <taxon>Aconoidasida</taxon>
        <taxon>Piroplasmida</taxon>
        <taxon>Theileriidae</taxon>
        <taxon>Theileria</taxon>
    </lineage>
</organism>
<feature type="region of interest" description="Disordered" evidence="1">
    <location>
        <begin position="396"/>
        <end position="424"/>
    </location>
</feature>
<proteinExistence type="predicted"/>
<feature type="compositionally biased region" description="Low complexity" evidence="1">
    <location>
        <begin position="576"/>
        <end position="589"/>
    </location>
</feature>
<evidence type="ECO:0000313" key="4">
    <source>
        <dbReference type="Proteomes" id="UP000031512"/>
    </source>
</evidence>
<dbReference type="VEuPathDB" id="PiroplasmaDB:BEWA_035740"/>
<protein>
    <recommendedName>
        <fullName evidence="2">TRAPPC10/Trs130 N-terminal domain-containing protein</fullName>
    </recommendedName>
</protein>
<dbReference type="KEGG" id="beq:BEWA_035740"/>
<dbReference type="Pfam" id="PF23036">
    <property type="entry name" value="TRAPPC10_1st"/>
    <property type="match status" value="1"/>
</dbReference>
<keyword evidence="4" id="KW-1185">Reference proteome</keyword>
<sequence length="862" mass="97669">MKSLLPLSLDFRLDKKSVEGQVSCLYISSKQLEECGRMSTLHFFSEHPYLHLYIIPPMHSDVYKEIKDDIKAWIREKKTKEWLIIYGLCKRELVEEQKINYKTIDKIKRKLSNMGHRSTRLLLAPMVNLKCLRPEKGKSPLEAPINIPKASEEEPKSTISLYKDWDDIKWIMEWSLKDAIEDRFSEMMQNLEKYDQKPIYIRRETAELSHHLKMANLKENLLYLYLKCGLINDCVHGYSELLSGKLLQLKEMKLDIDKKLKGNLAIIDAGKMAHDKSGGNVNTADSSLSWPYSDRTLMGIHPAGGDISEDMFHFYTKFRVSLPTTRVSPFQFRCYILAKQLVALGSANTLENIAKAAEITMEFAMQNINVEYKRVFRKFLLDAIYHIESRLAHSQDAEATTSAPSKKDSKISKQKKKESVQMERKDVSDLASSALLDRNDGRIRCYRCLAFLYKIVYGIKVNEDELVEKEDIHVKVIETEPEVPQTEVIKTEPLDKDVPELEGTPETKDEQNTPTEPAQEHPDDEIKDEDSLDNPEELDRSQGAPEVEDVQSTVPVTTEEDAKAPKPNEPRGNDKAAQQGQTQANAQPADKPVESQTPKGEVLSPTSDSAVTDLHNVDTTISADNESLKKDDQDEDKPADDKVDEQGESDNESATLNATSIETKSVETIDITAADSEGESVSCITDYSLNPSEIAECVEMIRTMSVEEEKPKKQEHLPKFTFEICMPIKVADEKNREDKSGELAPEKSDSGFEPKRDFDDSLELLGRSCKYFTLGGLYRHSVLVDPVVTDVLVKHSTDSEAHDFKESSDGKQAADKESPCEYTHSRNTQDIDPNLAFLEKDTRMMGWTHLWSIVKAAIAIKT</sequence>
<evidence type="ECO:0000259" key="2">
    <source>
        <dbReference type="Pfam" id="PF23036"/>
    </source>
</evidence>
<feature type="compositionally biased region" description="Basic and acidic residues" evidence="1">
    <location>
        <begin position="405"/>
        <end position="424"/>
    </location>
</feature>
<dbReference type="EMBL" id="ACOU01000002">
    <property type="protein sequence ID" value="EKX73538.1"/>
    <property type="molecule type" value="Genomic_DNA"/>
</dbReference>
<evidence type="ECO:0000313" key="3">
    <source>
        <dbReference type="EMBL" id="EKX73538.1"/>
    </source>
</evidence>
<feature type="compositionally biased region" description="Polar residues" evidence="1">
    <location>
        <begin position="652"/>
        <end position="663"/>
    </location>
</feature>
<dbReference type="InterPro" id="IPR056913">
    <property type="entry name" value="TRAPPC10/Trs130_N"/>
</dbReference>
<dbReference type="AlphaFoldDB" id="L1LED6"/>
<gene>
    <name evidence="3" type="ORF">BEWA_035740</name>
</gene>
<feature type="compositionally biased region" description="Basic and acidic residues" evidence="1">
    <location>
        <begin position="560"/>
        <end position="574"/>
    </location>
</feature>
<feature type="compositionally biased region" description="Acidic residues" evidence="1">
    <location>
        <begin position="522"/>
        <end position="536"/>
    </location>
</feature>
<name>L1LED6_THEEQ</name>
<feature type="region of interest" description="Disordered" evidence="1">
    <location>
        <begin position="799"/>
        <end position="827"/>
    </location>
</feature>
<accession>L1LED6</accession>
<dbReference type="RefSeq" id="XP_004832990.1">
    <property type="nucleotide sequence ID" value="XM_004832933.1"/>
</dbReference>
<dbReference type="Proteomes" id="UP000031512">
    <property type="component" value="Unassembled WGS sequence"/>
</dbReference>
<evidence type="ECO:0000256" key="1">
    <source>
        <dbReference type="SAM" id="MobiDB-lite"/>
    </source>
</evidence>
<feature type="region of interest" description="Disordered" evidence="1">
    <location>
        <begin position="484"/>
        <end position="665"/>
    </location>
</feature>
<feature type="compositionally biased region" description="Basic and acidic residues" evidence="1">
    <location>
        <begin position="489"/>
        <end position="511"/>
    </location>
</feature>
<dbReference type="OrthoDB" id="366145at2759"/>
<feature type="domain" description="TRAPPC10/Trs130 N-terminal" evidence="2">
    <location>
        <begin position="16"/>
        <end position="112"/>
    </location>
</feature>
<reference evidence="3 4" key="1">
    <citation type="journal article" date="2012" name="BMC Genomics">
        <title>Comparative genomic analysis and phylogenetic position of Theileria equi.</title>
        <authorList>
            <person name="Kappmeyer L.S."/>
            <person name="Thiagarajan M."/>
            <person name="Herndon D.R."/>
            <person name="Ramsay J.D."/>
            <person name="Caler E."/>
            <person name="Djikeng A."/>
            <person name="Gillespie J.J."/>
            <person name="Lau A.O."/>
            <person name="Roalson E.H."/>
            <person name="Silva J.C."/>
            <person name="Silva M.G."/>
            <person name="Suarez C.E."/>
            <person name="Ueti M.W."/>
            <person name="Nene V.M."/>
            <person name="Mealey R.H."/>
            <person name="Knowles D.P."/>
            <person name="Brayton K.A."/>
        </authorList>
    </citation>
    <scope>NUCLEOTIDE SEQUENCE [LARGE SCALE GENOMIC DNA]</scope>
    <source>
        <strain evidence="3 4">WA</strain>
    </source>
</reference>
<dbReference type="GeneID" id="15807942"/>